<dbReference type="InterPro" id="IPR026444">
    <property type="entry name" value="Secre_tail"/>
</dbReference>
<name>A0A401XL51_9FLAO</name>
<keyword evidence="4" id="KW-1185">Reference proteome</keyword>
<keyword evidence="1" id="KW-0732">Signal</keyword>
<accession>A0A401XL51</accession>
<dbReference type="AlphaFoldDB" id="A0A401XL51"/>
<dbReference type="RefSeq" id="WP_124397811.1">
    <property type="nucleotide sequence ID" value="NZ_BHZE01000010.1"/>
</dbReference>
<dbReference type="EMBL" id="BHZE01000010">
    <property type="protein sequence ID" value="GCD77746.1"/>
    <property type="molecule type" value="Genomic_DNA"/>
</dbReference>
<comment type="caution">
    <text evidence="3">The sequence shown here is derived from an EMBL/GenBank/DDBJ whole genome shotgun (WGS) entry which is preliminary data.</text>
</comment>
<evidence type="ECO:0000313" key="3">
    <source>
        <dbReference type="EMBL" id="GCD77746.1"/>
    </source>
</evidence>
<dbReference type="OrthoDB" id="1288696at2"/>
<feature type="domain" description="Secretion system C-terminal sorting" evidence="2">
    <location>
        <begin position="420"/>
        <end position="483"/>
    </location>
</feature>
<evidence type="ECO:0000259" key="2">
    <source>
        <dbReference type="Pfam" id="PF18962"/>
    </source>
</evidence>
<evidence type="ECO:0000256" key="1">
    <source>
        <dbReference type="ARBA" id="ARBA00022729"/>
    </source>
</evidence>
<protein>
    <recommendedName>
        <fullName evidence="2">Secretion system C-terminal sorting domain-containing protein</fullName>
    </recommendedName>
</protein>
<dbReference type="Pfam" id="PF18962">
    <property type="entry name" value="Por_Secre_tail"/>
    <property type="match status" value="1"/>
</dbReference>
<dbReference type="NCBIfam" id="TIGR04183">
    <property type="entry name" value="Por_Secre_tail"/>
    <property type="match status" value="1"/>
</dbReference>
<proteinExistence type="predicted"/>
<gene>
    <name evidence="3" type="ORF">JCM31826_12280</name>
</gene>
<evidence type="ECO:0000313" key="4">
    <source>
        <dbReference type="Proteomes" id="UP000286715"/>
    </source>
</evidence>
<reference evidence="3 4" key="1">
    <citation type="submission" date="2018-11" db="EMBL/GenBank/DDBJ databases">
        <title>Schleiferia aggregans sp. nov., a moderately thermophilic heterotrophic bacterium isolated from microbial mats at a terrestrial hot spring.</title>
        <authorList>
            <person name="Iino T."/>
            <person name="Ohkuma M."/>
            <person name="Haruta S."/>
        </authorList>
    </citation>
    <scope>NUCLEOTIDE SEQUENCE [LARGE SCALE GENOMIC DNA]</scope>
    <source>
        <strain evidence="3 4">LA</strain>
    </source>
</reference>
<sequence>MRIFFILVTYLLKLYSNAQSDTTFFRSFNLHAREISINHVVESSSYFYVFFKAKYYPGGSTGPQPQIGIYDKEGFLLDYYDLFPFSVIWSSIYPQYIYSDRYILVLDFSDYSNPNNVSNGLMLLDMKTRSIVWRNGFKGWLLSTNDTIASALENMYNYDEILKLGFVNINNGTIVKYFSIDSIIDSFGLEASHFRYAQHYSFGDTLILKLNSKNILSKKLLISFVGMNFYSFQEITDSAISRFYSADKNFEVSIMMDIIDSIHFMAGYYNYCRNFTLWINDKINHTLREFKLDEKLQQKCFTINNLIFNSDSTFTILYTYSNRSDYSPTNYCLANINMNGDVEWCMDYGLPFGRNYISNLRKSKDGGYFFIHSLGQLQALCKTDKRGKIYDSDFGVTYTFSNCENVKVLEKPDIQSNIFVFPNPSNSKVTILSKNKLMLKVFSVEGKYLGTYNLTEFESQIDLSYLKSGMYFFVFFDELNEYLKTEKIIKL</sequence>
<dbReference type="Proteomes" id="UP000286715">
    <property type="component" value="Unassembled WGS sequence"/>
</dbReference>
<organism evidence="3 4">
    <name type="scientific">Thermaurantimonas aggregans</name>
    <dbReference type="NCBI Taxonomy" id="2173829"/>
    <lineage>
        <taxon>Bacteria</taxon>
        <taxon>Pseudomonadati</taxon>
        <taxon>Bacteroidota</taxon>
        <taxon>Flavobacteriia</taxon>
        <taxon>Flavobacteriales</taxon>
        <taxon>Schleiferiaceae</taxon>
        <taxon>Thermaurantimonas</taxon>
    </lineage>
</organism>